<proteinExistence type="predicted"/>
<sequence>MADTKESNPQAGQKRPEPPVTDPEGSRKSFKVEGDNKAKKKDSKEGENVIFGKVEQNDKSSQFELYTLNKEGQKKERAAYVVYVLNEKDKTLDLQHTVTTKKYRGKGLAGRVVKASFDFAITKGLKVIPTCTYIPVFVRKNPQYKNILVKSKM</sequence>
<protein>
    <recommendedName>
        <fullName evidence="2">N-acetyltransferase domain-containing protein</fullName>
    </recommendedName>
</protein>
<dbReference type="PANTHER" id="PTHR31435">
    <property type="entry name" value="PROTEIN NATD1"/>
    <property type="match status" value="1"/>
</dbReference>
<organism evidence="3">
    <name type="scientific">Amorphochlora amoebiformis</name>
    <dbReference type="NCBI Taxonomy" id="1561963"/>
    <lineage>
        <taxon>Eukaryota</taxon>
        <taxon>Sar</taxon>
        <taxon>Rhizaria</taxon>
        <taxon>Cercozoa</taxon>
        <taxon>Chlorarachniophyceae</taxon>
        <taxon>Amorphochlora</taxon>
    </lineage>
</organism>
<dbReference type="PROSITE" id="PS51729">
    <property type="entry name" value="GNAT_YJDJ"/>
    <property type="match status" value="1"/>
</dbReference>
<dbReference type="EMBL" id="HBEM01000640">
    <property type="protein sequence ID" value="CAD8428881.1"/>
    <property type="molecule type" value="Transcribed_RNA"/>
</dbReference>
<dbReference type="Pfam" id="PF14542">
    <property type="entry name" value="Acetyltransf_CG"/>
    <property type="match status" value="1"/>
</dbReference>
<dbReference type="InterPro" id="IPR016181">
    <property type="entry name" value="Acyl_CoA_acyltransferase"/>
</dbReference>
<feature type="region of interest" description="Disordered" evidence="1">
    <location>
        <begin position="1"/>
        <end position="50"/>
    </location>
</feature>
<feature type="domain" description="N-acetyltransferase" evidence="2">
    <location>
        <begin position="55"/>
        <end position="149"/>
    </location>
</feature>
<evidence type="ECO:0000313" key="3">
    <source>
        <dbReference type="EMBL" id="CAD8428881.1"/>
    </source>
</evidence>
<dbReference type="InterPro" id="IPR045057">
    <property type="entry name" value="Gcn5-rel_NAT"/>
</dbReference>
<dbReference type="Gene3D" id="3.40.630.30">
    <property type="match status" value="1"/>
</dbReference>
<name>A0A7S0CNL1_9EUKA</name>
<gene>
    <name evidence="3" type="ORF">LAMO00422_LOCUS462</name>
</gene>
<dbReference type="PANTHER" id="PTHR31435:SF9">
    <property type="entry name" value="PROTEIN NATD1"/>
    <property type="match status" value="1"/>
</dbReference>
<dbReference type="SUPFAM" id="SSF55729">
    <property type="entry name" value="Acyl-CoA N-acyltransferases (Nat)"/>
    <property type="match status" value="1"/>
</dbReference>
<evidence type="ECO:0000259" key="2">
    <source>
        <dbReference type="PROSITE" id="PS51729"/>
    </source>
</evidence>
<dbReference type="InterPro" id="IPR031165">
    <property type="entry name" value="GNAT_YJDJ"/>
</dbReference>
<accession>A0A7S0CNL1</accession>
<reference evidence="3" key="1">
    <citation type="submission" date="2021-01" db="EMBL/GenBank/DDBJ databases">
        <authorList>
            <person name="Corre E."/>
            <person name="Pelletier E."/>
            <person name="Niang G."/>
            <person name="Scheremetjew M."/>
            <person name="Finn R."/>
            <person name="Kale V."/>
            <person name="Holt S."/>
            <person name="Cochrane G."/>
            <person name="Meng A."/>
            <person name="Brown T."/>
            <person name="Cohen L."/>
        </authorList>
    </citation>
    <scope>NUCLEOTIDE SEQUENCE</scope>
    <source>
        <strain evidence="3">CCMP2058</strain>
    </source>
</reference>
<dbReference type="AlphaFoldDB" id="A0A7S0CNL1"/>
<evidence type="ECO:0000256" key="1">
    <source>
        <dbReference type="SAM" id="MobiDB-lite"/>
    </source>
</evidence>
<feature type="compositionally biased region" description="Basic and acidic residues" evidence="1">
    <location>
        <begin position="24"/>
        <end position="47"/>
    </location>
</feature>